<dbReference type="Pfam" id="PF03067">
    <property type="entry name" value="LPMO_10"/>
    <property type="match status" value="1"/>
</dbReference>
<organism evidence="3 4">
    <name type="scientific">Tribonema minus</name>
    <dbReference type="NCBI Taxonomy" id="303371"/>
    <lineage>
        <taxon>Eukaryota</taxon>
        <taxon>Sar</taxon>
        <taxon>Stramenopiles</taxon>
        <taxon>Ochrophyta</taxon>
        <taxon>PX clade</taxon>
        <taxon>Xanthophyceae</taxon>
        <taxon>Tribonematales</taxon>
        <taxon>Tribonemataceae</taxon>
        <taxon>Tribonema</taxon>
    </lineage>
</organism>
<feature type="compositionally biased region" description="Low complexity" evidence="1">
    <location>
        <begin position="14"/>
        <end position="26"/>
    </location>
</feature>
<dbReference type="InterPro" id="IPR004302">
    <property type="entry name" value="Cellulose/chitin-bd_N"/>
</dbReference>
<dbReference type="EMBL" id="JAFCMP010000555">
    <property type="protein sequence ID" value="KAG5175058.1"/>
    <property type="molecule type" value="Genomic_DNA"/>
</dbReference>
<evidence type="ECO:0000259" key="2">
    <source>
        <dbReference type="Pfam" id="PF03067"/>
    </source>
</evidence>
<evidence type="ECO:0000313" key="3">
    <source>
        <dbReference type="EMBL" id="KAG5175058.1"/>
    </source>
</evidence>
<feature type="region of interest" description="Disordered" evidence="1">
    <location>
        <begin position="1"/>
        <end position="26"/>
    </location>
</feature>
<evidence type="ECO:0000313" key="4">
    <source>
        <dbReference type="Proteomes" id="UP000664859"/>
    </source>
</evidence>
<proteinExistence type="predicted"/>
<name>A0A836C7V8_9STRA</name>
<protein>
    <recommendedName>
        <fullName evidence="2">Chitin-binding type-4 domain-containing protein</fullName>
    </recommendedName>
</protein>
<gene>
    <name evidence="3" type="ORF">JKP88DRAFT_283971</name>
</gene>
<feature type="compositionally biased region" description="Gly residues" evidence="1">
    <location>
        <begin position="1"/>
        <end position="13"/>
    </location>
</feature>
<keyword evidence="4" id="KW-1185">Reference proteome</keyword>
<evidence type="ECO:0000256" key="1">
    <source>
        <dbReference type="SAM" id="MobiDB-lite"/>
    </source>
</evidence>
<accession>A0A836C7V8</accession>
<reference evidence="3" key="1">
    <citation type="submission" date="2021-02" db="EMBL/GenBank/DDBJ databases">
        <title>First Annotated Genome of the Yellow-green Alga Tribonema minus.</title>
        <authorList>
            <person name="Mahan K.M."/>
        </authorList>
    </citation>
    <scope>NUCLEOTIDE SEQUENCE</scope>
    <source>
        <strain evidence="3">UTEX B ZZ1240</strain>
    </source>
</reference>
<dbReference type="AlphaFoldDB" id="A0A836C7V8"/>
<feature type="domain" description="Chitin-binding type-4" evidence="2">
    <location>
        <begin position="62"/>
        <end position="260"/>
    </location>
</feature>
<dbReference type="OrthoDB" id="47267at2759"/>
<dbReference type="Proteomes" id="UP000664859">
    <property type="component" value="Unassembled WGS sequence"/>
</dbReference>
<comment type="caution">
    <text evidence="3">The sequence shown here is derived from an EMBL/GenBank/DDBJ whole genome shotgun (WGS) entry which is preliminary data.</text>
</comment>
<sequence length="337" mass="36670">MRHGAGFDGGSGGSAAQNAESSAQNAQQLTNLWRDAKKGFALKVDTSQAAKPLVEINSPSTSRHLACGDPNQAKPVTSNIYTLSNDHYKNSTFTTSTIDIQITIEVHHEGHFEFFLCDVGETGTVTQECFDKRALVRAADGYASPPSPVDAAYPGRYYIGAFCRGQMDKYSYTVRYKLPALQCARCVLQWHYITGNACLVPGARAFNAAWQGCAPNKQASRFPNLPDCGGQQVTEEFCGQQVTEEFWQQVTEEFWNCADVTISNNGMCGYGARGNGTCATKGQCCDKNGYCRKCARRAAATLLSGEQSDFEVEIEPEVEVEAEQEQGAAQSNLRAVV</sequence>